<evidence type="ECO:0000313" key="4">
    <source>
        <dbReference type="EMBL" id="KAH0815586.1"/>
    </source>
</evidence>
<dbReference type="PANTHER" id="PTHR13664:SF0">
    <property type="entry name" value="BECLIN 1-ASSOCIATED AUTOPHAGY-RELATED KEY REGULATOR"/>
    <property type="match status" value="1"/>
</dbReference>
<name>A0A8J6LJ16_TENMO</name>
<gene>
    <name evidence="4" type="ORF">GEV33_007205</name>
</gene>
<keyword evidence="5" id="KW-1185">Reference proteome</keyword>
<dbReference type="GO" id="GO:0000423">
    <property type="term" value="P:mitophagy"/>
    <property type="evidence" value="ECO:0007669"/>
    <property type="project" value="TreeGrafter"/>
</dbReference>
<dbReference type="GO" id="GO:0009267">
    <property type="term" value="P:cellular response to starvation"/>
    <property type="evidence" value="ECO:0007669"/>
    <property type="project" value="TreeGrafter"/>
</dbReference>
<reference evidence="4" key="2">
    <citation type="submission" date="2021-08" db="EMBL/GenBank/DDBJ databases">
        <authorList>
            <person name="Eriksson T."/>
        </authorList>
    </citation>
    <scope>NUCLEOTIDE SEQUENCE</scope>
    <source>
        <strain evidence="4">Stoneville</strain>
        <tissue evidence="4">Whole head</tissue>
    </source>
</reference>
<feature type="region of interest" description="Disordered" evidence="3">
    <location>
        <begin position="1"/>
        <end position="26"/>
    </location>
</feature>
<dbReference type="PANTHER" id="PTHR13664">
    <property type="entry name" value="BECLIN 1-ASSOCIATED AUTOPHAGY-RELATED KEY REGULATOR"/>
    <property type="match status" value="1"/>
</dbReference>
<evidence type="ECO:0000256" key="3">
    <source>
        <dbReference type="SAM" id="MobiDB-lite"/>
    </source>
</evidence>
<dbReference type="EMBL" id="JABDTM020022897">
    <property type="protein sequence ID" value="KAH0815586.1"/>
    <property type="molecule type" value="Genomic_DNA"/>
</dbReference>
<organism evidence="4 5">
    <name type="scientific">Tenebrio molitor</name>
    <name type="common">Yellow mealworm beetle</name>
    <dbReference type="NCBI Taxonomy" id="7067"/>
    <lineage>
        <taxon>Eukaryota</taxon>
        <taxon>Metazoa</taxon>
        <taxon>Ecdysozoa</taxon>
        <taxon>Arthropoda</taxon>
        <taxon>Hexapoda</taxon>
        <taxon>Insecta</taxon>
        <taxon>Pterygota</taxon>
        <taxon>Neoptera</taxon>
        <taxon>Endopterygota</taxon>
        <taxon>Coleoptera</taxon>
        <taxon>Polyphaga</taxon>
        <taxon>Cucujiformia</taxon>
        <taxon>Tenebrionidae</taxon>
        <taxon>Tenebrio</taxon>
    </lineage>
</organism>
<dbReference type="GO" id="GO:0097629">
    <property type="term" value="C:extrinsic component of omegasome membrane"/>
    <property type="evidence" value="ECO:0007669"/>
    <property type="project" value="TreeGrafter"/>
</dbReference>
<evidence type="ECO:0000256" key="1">
    <source>
        <dbReference type="ARBA" id="ARBA00023054"/>
    </source>
</evidence>
<dbReference type="InterPro" id="IPR018791">
    <property type="entry name" value="UV_resistance/autophagy_Atg14"/>
</dbReference>
<sequence>MATSSSDESSTAPRDFHIPSSVDSGSRLSLSKQKCLLCCNSRRVFYCKDCIHSGLFYHSKHQVSESYLDKRKTLLELEDSKKTLEKKCLKYCEPRQKADVLHSKIRQYRDRNRIIKLAVEEKKQKRLKYLADLTKLREEVKRTSEKLIRYDHKVSQVEQCAAEKREKVEKQQELLQQKQQEIMRLTRLRIDQLKYVFPITKVEPKLGTESAESDMVSAIAEASQTMYVRDRWEYTDFSSDSGELQYSIVEPCLPGSGNYSLYNIWGDASHYQHSSGAKSGDRAGHSKLPLTEMRLQFFVLSHSRSQRDYIEAISEGVLGCDHRTENYASTANAWSPVFQRMMVRNRVAKNKDAVPVNPPDLVEHNPAYNISAALTYTAQLINVLAFYFNVRLPYRMVYRYEKNSNVTDKIKIYFVCFHNDQRFLWELHG</sequence>
<dbReference type="Pfam" id="PF10186">
    <property type="entry name" value="ATG14"/>
    <property type="match status" value="1"/>
</dbReference>
<dbReference type="GO" id="GO:0043495">
    <property type="term" value="F:protein-membrane adaptor activity"/>
    <property type="evidence" value="ECO:0007669"/>
    <property type="project" value="TreeGrafter"/>
</dbReference>
<proteinExistence type="predicted"/>
<accession>A0A8J6LJ16</accession>
<dbReference type="GO" id="GO:0035032">
    <property type="term" value="C:phosphatidylinositol 3-kinase complex, class III"/>
    <property type="evidence" value="ECO:0007669"/>
    <property type="project" value="TreeGrafter"/>
</dbReference>
<dbReference type="GO" id="GO:0005776">
    <property type="term" value="C:autophagosome"/>
    <property type="evidence" value="ECO:0007669"/>
    <property type="project" value="TreeGrafter"/>
</dbReference>
<keyword evidence="1 2" id="KW-0175">Coiled coil</keyword>
<feature type="coiled-coil region" evidence="2">
    <location>
        <begin position="67"/>
        <end position="188"/>
    </location>
</feature>
<evidence type="ECO:0000256" key="2">
    <source>
        <dbReference type="SAM" id="Coils"/>
    </source>
</evidence>
<dbReference type="GO" id="GO:0000045">
    <property type="term" value="P:autophagosome assembly"/>
    <property type="evidence" value="ECO:0007669"/>
    <property type="project" value="TreeGrafter"/>
</dbReference>
<dbReference type="GO" id="GO:0097632">
    <property type="term" value="C:extrinsic component of phagophore assembly site membrane"/>
    <property type="evidence" value="ECO:0007669"/>
    <property type="project" value="TreeGrafter"/>
</dbReference>
<dbReference type="GO" id="GO:0016240">
    <property type="term" value="P:autophagosome membrane docking"/>
    <property type="evidence" value="ECO:0007669"/>
    <property type="project" value="TreeGrafter"/>
</dbReference>
<evidence type="ECO:0008006" key="6">
    <source>
        <dbReference type="Google" id="ProtNLM"/>
    </source>
</evidence>
<comment type="caution">
    <text evidence="4">The sequence shown here is derived from an EMBL/GenBank/DDBJ whole genome shotgun (WGS) entry which is preliminary data.</text>
</comment>
<feature type="compositionally biased region" description="Polar residues" evidence="3">
    <location>
        <begin position="1"/>
        <end position="12"/>
    </location>
</feature>
<dbReference type="Proteomes" id="UP000719412">
    <property type="component" value="Unassembled WGS sequence"/>
</dbReference>
<reference evidence="4" key="1">
    <citation type="journal article" date="2020" name="J Insects Food Feed">
        <title>The yellow mealworm (Tenebrio molitor) genome: a resource for the emerging insects as food and feed industry.</title>
        <authorList>
            <person name="Eriksson T."/>
            <person name="Andere A."/>
            <person name="Kelstrup H."/>
            <person name="Emery V."/>
            <person name="Picard C."/>
        </authorList>
    </citation>
    <scope>NUCLEOTIDE SEQUENCE</scope>
    <source>
        <strain evidence="4">Stoneville</strain>
        <tissue evidence="4">Whole head</tissue>
    </source>
</reference>
<dbReference type="AlphaFoldDB" id="A0A8J6LJ16"/>
<evidence type="ECO:0000313" key="5">
    <source>
        <dbReference type="Proteomes" id="UP000719412"/>
    </source>
</evidence>
<protein>
    <recommendedName>
        <fullName evidence="6">Beclin 1-associated autophagy-related key regulator</fullName>
    </recommendedName>
</protein>
<dbReference type="GO" id="GO:0035014">
    <property type="term" value="F:phosphatidylinositol 3-kinase regulator activity"/>
    <property type="evidence" value="ECO:0007669"/>
    <property type="project" value="TreeGrafter"/>
</dbReference>